<evidence type="ECO:0000256" key="1">
    <source>
        <dbReference type="SAM" id="Phobius"/>
    </source>
</evidence>
<dbReference type="Proteomes" id="UP001165121">
    <property type="component" value="Unassembled WGS sequence"/>
</dbReference>
<comment type="caution">
    <text evidence="2">The sequence shown here is derived from an EMBL/GenBank/DDBJ whole genome shotgun (WGS) entry which is preliminary data.</text>
</comment>
<dbReference type="EMBL" id="BSXT01002523">
    <property type="protein sequence ID" value="GMF49398.1"/>
    <property type="molecule type" value="Genomic_DNA"/>
</dbReference>
<protein>
    <submittedName>
        <fullName evidence="2">Unnamed protein product</fullName>
    </submittedName>
</protein>
<accession>A0A9W6Y0D3</accession>
<sequence>MYSLLVHTKACRILTLSCSESNPTGEYMYNYRQRRKNPVTKKSVCPWPHPYRVVAAVTPQFAFKTTSNLSTTMRAAFYVAVAVAVFARSSAVAVFASADEPKFLSKVTPDLAADTMTSMDS</sequence>
<proteinExistence type="predicted"/>
<keyword evidence="1" id="KW-0812">Transmembrane</keyword>
<keyword evidence="3" id="KW-1185">Reference proteome</keyword>
<name>A0A9W6Y0D3_9STRA</name>
<gene>
    <name evidence="2" type="ORF">Pfra01_001951800</name>
</gene>
<evidence type="ECO:0000313" key="3">
    <source>
        <dbReference type="Proteomes" id="UP001165121"/>
    </source>
</evidence>
<feature type="transmembrane region" description="Helical" evidence="1">
    <location>
        <begin position="75"/>
        <end position="96"/>
    </location>
</feature>
<dbReference type="AlphaFoldDB" id="A0A9W6Y0D3"/>
<organism evidence="2 3">
    <name type="scientific">Phytophthora fragariaefolia</name>
    <dbReference type="NCBI Taxonomy" id="1490495"/>
    <lineage>
        <taxon>Eukaryota</taxon>
        <taxon>Sar</taxon>
        <taxon>Stramenopiles</taxon>
        <taxon>Oomycota</taxon>
        <taxon>Peronosporomycetes</taxon>
        <taxon>Peronosporales</taxon>
        <taxon>Peronosporaceae</taxon>
        <taxon>Phytophthora</taxon>
    </lineage>
</organism>
<keyword evidence="1" id="KW-0472">Membrane</keyword>
<reference evidence="2" key="1">
    <citation type="submission" date="2023-04" db="EMBL/GenBank/DDBJ databases">
        <title>Phytophthora fragariaefolia NBRC 109709.</title>
        <authorList>
            <person name="Ichikawa N."/>
            <person name="Sato H."/>
            <person name="Tonouchi N."/>
        </authorList>
    </citation>
    <scope>NUCLEOTIDE SEQUENCE</scope>
    <source>
        <strain evidence="2">NBRC 109709</strain>
    </source>
</reference>
<evidence type="ECO:0000313" key="2">
    <source>
        <dbReference type="EMBL" id="GMF49398.1"/>
    </source>
</evidence>
<keyword evidence="1" id="KW-1133">Transmembrane helix</keyword>